<comment type="caution">
    <text evidence="1">The sequence shown here is derived from an EMBL/GenBank/DDBJ whole genome shotgun (WGS) entry which is preliminary data.</text>
</comment>
<organism evidence="1 2">
    <name type="scientific">Hyalomma asiaticum</name>
    <name type="common">Tick</name>
    <dbReference type="NCBI Taxonomy" id="266040"/>
    <lineage>
        <taxon>Eukaryota</taxon>
        <taxon>Metazoa</taxon>
        <taxon>Ecdysozoa</taxon>
        <taxon>Arthropoda</taxon>
        <taxon>Chelicerata</taxon>
        <taxon>Arachnida</taxon>
        <taxon>Acari</taxon>
        <taxon>Parasitiformes</taxon>
        <taxon>Ixodida</taxon>
        <taxon>Ixodoidea</taxon>
        <taxon>Ixodidae</taxon>
        <taxon>Hyalomminae</taxon>
        <taxon>Hyalomma</taxon>
    </lineage>
</organism>
<reference evidence="1" key="1">
    <citation type="submission" date="2020-05" db="EMBL/GenBank/DDBJ databases">
        <title>Large-scale comparative analyses of tick genomes elucidate their genetic diversity and vector capacities.</title>
        <authorList>
            <person name="Jia N."/>
            <person name="Wang J."/>
            <person name="Shi W."/>
            <person name="Du L."/>
            <person name="Sun Y."/>
            <person name="Zhan W."/>
            <person name="Jiang J."/>
            <person name="Wang Q."/>
            <person name="Zhang B."/>
            <person name="Ji P."/>
            <person name="Sakyi L.B."/>
            <person name="Cui X."/>
            <person name="Yuan T."/>
            <person name="Jiang B."/>
            <person name="Yang W."/>
            <person name="Lam T.T.-Y."/>
            <person name="Chang Q."/>
            <person name="Ding S."/>
            <person name="Wang X."/>
            <person name="Zhu J."/>
            <person name="Ruan X."/>
            <person name="Zhao L."/>
            <person name="Wei J."/>
            <person name="Que T."/>
            <person name="Du C."/>
            <person name="Cheng J."/>
            <person name="Dai P."/>
            <person name="Han X."/>
            <person name="Huang E."/>
            <person name="Gao Y."/>
            <person name="Liu J."/>
            <person name="Shao H."/>
            <person name="Ye R."/>
            <person name="Li L."/>
            <person name="Wei W."/>
            <person name="Wang X."/>
            <person name="Wang C."/>
            <person name="Yang T."/>
            <person name="Huo Q."/>
            <person name="Li W."/>
            <person name="Guo W."/>
            <person name="Chen H."/>
            <person name="Zhou L."/>
            <person name="Ni X."/>
            <person name="Tian J."/>
            <person name="Zhou Y."/>
            <person name="Sheng Y."/>
            <person name="Liu T."/>
            <person name="Pan Y."/>
            <person name="Xia L."/>
            <person name="Li J."/>
            <person name="Zhao F."/>
            <person name="Cao W."/>
        </authorList>
    </citation>
    <scope>NUCLEOTIDE SEQUENCE</scope>
    <source>
        <strain evidence="1">Hyas-2018</strain>
    </source>
</reference>
<keyword evidence="2" id="KW-1185">Reference proteome</keyword>
<gene>
    <name evidence="1" type="ORF">HPB50_020642</name>
</gene>
<evidence type="ECO:0000313" key="1">
    <source>
        <dbReference type="EMBL" id="KAH6930892.1"/>
    </source>
</evidence>
<proteinExistence type="predicted"/>
<protein>
    <submittedName>
        <fullName evidence="1">Uncharacterized protein</fullName>
    </submittedName>
</protein>
<accession>A0ACB7SCL7</accession>
<dbReference type="Proteomes" id="UP000821845">
    <property type="component" value="Chromosome 5"/>
</dbReference>
<evidence type="ECO:0000313" key="2">
    <source>
        <dbReference type="Proteomes" id="UP000821845"/>
    </source>
</evidence>
<sequence length="159" mass="17536">MLRGTSPRRDAPHWFEPCATLHGGVLQQDHGKRPIALLGKWPGDLYTKAVTQHCAARTSVLTRLSVRRMATRRSVSGSPTGIAVPKSLRGTFPTGESSPGETASDLYCPRRHRSRPTSSRSGRRTAACSSPRGIRFRVAFSVLSSFLYCHADWMRDNSV</sequence>
<dbReference type="EMBL" id="CM023485">
    <property type="protein sequence ID" value="KAH6930892.1"/>
    <property type="molecule type" value="Genomic_DNA"/>
</dbReference>
<name>A0ACB7SCL7_HYAAI</name>